<organism evidence="3 4">
    <name type="scientific">Symbiodinium microadriaticum</name>
    <name type="common">Dinoflagellate</name>
    <name type="synonym">Zooxanthella microadriatica</name>
    <dbReference type="NCBI Taxonomy" id="2951"/>
    <lineage>
        <taxon>Eukaryota</taxon>
        <taxon>Sar</taxon>
        <taxon>Alveolata</taxon>
        <taxon>Dinophyceae</taxon>
        <taxon>Suessiales</taxon>
        <taxon>Symbiodiniaceae</taxon>
        <taxon>Symbiodinium</taxon>
    </lineage>
</organism>
<feature type="region of interest" description="Disordered" evidence="2">
    <location>
        <begin position="182"/>
        <end position="206"/>
    </location>
</feature>
<evidence type="ECO:0000256" key="1">
    <source>
        <dbReference type="SAM" id="Coils"/>
    </source>
</evidence>
<accession>A0A1Q9ETY1</accession>
<reference evidence="3 4" key="1">
    <citation type="submission" date="2016-02" db="EMBL/GenBank/DDBJ databases">
        <title>Genome analysis of coral dinoflagellate symbionts highlights evolutionary adaptations to a symbiotic lifestyle.</title>
        <authorList>
            <person name="Aranda M."/>
            <person name="Li Y."/>
            <person name="Liew Y.J."/>
            <person name="Baumgarten S."/>
            <person name="Simakov O."/>
            <person name="Wilson M."/>
            <person name="Piel J."/>
            <person name="Ashoor H."/>
            <person name="Bougouffa S."/>
            <person name="Bajic V.B."/>
            <person name="Ryu T."/>
            <person name="Ravasi T."/>
            <person name="Bayer T."/>
            <person name="Micklem G."/>
            <person name="Kim H."/>
            <person name="Bhak J."/>
            <person name="Lajeunesse T.C."/>
            <person name="Voolstra C.R."/>
        </authorList>
    </citation>
    <scope>NUCLEOTIDE SEQUENCE [LARGE SCALE GENOMIC DNA]</scope>
    <source>
        <strain evidence="3 4">CCMP2467</strain>
    </source>
</reference>
<evidence type="ECO:0000313" key="4">
    <source>
        <dbReference type="Proteomes" id="UP000186817"/>
    </source>
</evidence>
<keyword evidence="1" id="KW-0175">Coiled coil</keyword>
<evidence type="ECO:0000256" key="2">
    <source>
        <dbReference type="SAM" id="MobiDB-lite"/>
    </source>
</evidence>
<dbReference type="OrthoDB" id="416731at2759"/>
<feature type="compositionally biased region" description="Polar residues" evidence="2">
    <location>
        <begin position="1"/>
        <end position="13"/>
    </location>
</feature>
<comment type="caution">
    <text evidence="3">The sequence shown here is derived from an EMBL/GenBank/DDBJ whole genome shotgun (WGS) entry which is preliminary data.</text>
</comment>
<dbReference type="EMBL" id="LSRX01000070">
    <property type="protein sequence ID" value="OLQ10874.1"/>
    <property type="molecule type" value="Genomic_DNA"/>
</dbReference>
<name>A0A1Q9ETY1_SYMMI</name>
<feature type="region of interest" description="Disordered" evidence="2">
    <location>
        <begin position="1"/>
        <end position="26"/>
    </location>
</feature>
<evidence type="ECO:0000313" key="3">
    <source>
        <dbReference type="EMBL" id="OLQ10874.1"/>
    </source>
</evidence>
<protein>
    <submittedName>
        <fullName evidence="3">Uncharacterized protein</fullName>
    </submittedName>
</protein>
<gene>
    <name evidence="3" type="ORF">AK812_SmicGene5399</name>
</gene>
<dbReference type="Proteomes" id="UP000186817">
    <property type="component" value="Unassembled WGS sequence"/>
</dbReference>
<feature type="coiled-coil region" evidence="1">
    <location>
        <begin position="227"/>
        <end position="254"/>
    </location>
</feature>
<proteinExistence type="predicted"/>
<dbReference type="AlphaFoldDB" id="A0A1Q9ETY1"/>
<keyword evidence="4" id="KW-1185">Reference proteome</keyword>
<sequence>MPSTSLTKAQMQSKLAEMGETPPPGWTKVQLSARIAELTSESEQILTEREASKMINRCKTKLALQELLDEYHLEYTRGQTMDQLRGRALRHLMETKVPSSPQNYMGFGKYSSLTYGQVATNYESYTEWCIKTAREEEEAHWRLRRFAQWAQRLSKSEKEALSRFRENAIEEEMNAWMGHRQTGYSRSYKPKTASSASSSETADSKWEMMSVDRPDHWTDNELIPENKMGSEKKIEALEEEVHQLKEMVKAQLAESEHARKHSKAKAVFGEGSVLRLSHWNGGDLGTASGPQNQCFAAEEAPGLGPPSGDPDDLKDIPADARKRSIQTVKAMMSALVAERPSMPTQFGEDAKSMYVAEKAFLEEQAKDVAQVVEECGFVFPEEDNGFWHRKEAAVSLSVELPKDAMDIDLEGDEFGPEREMMCEPLPEICEALGIPPKSTMLLTKAAYGLVEAIKEKIQQRFKWGQWEQRKFTQCGVLIEETDKGFTLSQPEYLENVDEIHVSRSRWNSPGAPVTPHELHQLRSVLGALSWVSTQVAPQLSAPTGLLLSRIHSGTVTEIIETNKLLRKAKLNQHQKLLIHRQEDGEPLLAAWADAAHANRNDGGSTKGIFIGWTSRRLLQGDLVDISPIFWQSAKAHRTCRSSAAAETLSAVDAEDELYAIRLQVSEFRGDVVSLWSCDESVKTVDGVLITDSKNLYDRLNRTVMTFRGEEKRSDIESMCLKESMNCTSLNIRWVNGDSQLADSLTKESEPHQICEYHRRRGQWRIVYDPELISGRKRKQQGLDRLETKVAE</sequence>